<dbReference type="InterPro" id="IPR032675">
    <property type="entry name" value="LRR_dom_sf"/>
</dbReference>
<dbReference type="PANTHER" id="PTHR44329:SF288">
    <property type="entry name" value="MITOGEN-ACTIVATED PROTEIN KINASE KINASE KINASE 20"/>
    <property type="match status" value="1"/>
</dbReference>
<keyword evidence="1" id="KW-0808">Transferase</keyword>
<dbReference type="EMBL" id="MU864373">
    <property type="protein sequence ID" value="KAK4189688.1"/>
    <property type="molecule type" value="Genomic_DNA"/>
</dbReference>
<dbReference type="SUPFAM" id="SSF52075">
    <property type="entry name" value="Outer arm dynein light chain 1"/>
    <property type="match status" value="1"/>
</dbReference>
<accession>A0AAN6WXV7</accession>
<name>A0AAN6WXV7_9PEZI</name>
<dbReference type="InterPro" id="IPR001245">
    <property type="entry name" value="Ser-Thr/Tyr_kinase_cat_dom"/>
</dbReference>
<dbReference type="InterPro" id="IPR000719">
    <property type="entry name" value="Prot_kinase_dom"/>
</dbReference>
<keyword evidence="4 5" id="KW-0067">ATP-binding</keyword>
<dbReference type="Pfam" id="PF07714">
    <property type="entry name" value="PK_Tyr_Ser-Thr"/>
    <property type="match status" value="1"/>
</dbReference>
<gene>
    <name evidence="7" type="ORF">QBC35DRAFT_492762</name>
</gene>
<protein>
    <submittedName>
        <fullName evidence="7">Kinase-like domain-containing protein</fullName>
    </submittedName>
</protein>
<dbReference type="Gene3D" id="3.30.200.20">
    <property type="entry name" value="Phosphorylase Kinase, domain 1"/>
    <property type="match status" value="1"/>
</dbReference>
<evidence type="ECO:0000256" key="5">
    <source>
        <dbReference type="PROSITE-ProRule" id="PRU10141"/>
    </source>
</evidence>
<evidence type="ECO:0000313" key="8">
    <source>
        <dbReference type="Proteomes" id="UP001302126"/>
    </source>
</evidence>
<organism evidence="7 8">
    <name type="scientific">Podospora australis</name>
    <dbReference type="NCBI Taxonomy" id="1536484"/>
    <lineage>
        <taxon>Eukaryota</taxon>
        <taxon>Fungi</taxon>
        <taxon>Dikarya</taxon>
        <taxon>Ascomycota</taxon>
        <taxon>Pezizomycotina</taxon>
        <taxon>Sordariomycetes</taxon>
        <taxon>Sordariomycetidae</taxon>
        <taxon>Sordariales</taxon>
        <taxon>Podosporaceae</taxon>
        <taxon>Podospora</taxon>
    </lineage>
</organism>
<feature type="domain" description="Protein kinase" evidence="6">
    <location>
        <begin position="76"/>
        <end position="337"/>
    </location>
</feature>
<dbReference type="Gene3D" id="1.10.510.10">
    <property type="entry name" value="Transferase(Phosphotransferase) domain 1"/>
    <property type="match status" value="1"/>
</dbReference>
<keyword evidence="8" id="KW-1185">Reference proteome</keyword>
<dbReference type="Gene3D" id="3.80.10.10">
    <property type="entry name" value="Ribonuclease Inhibitor"/>
    <property type="match status" value="1"/>
</dbReference>
<keyword evidence="2 5" id="KW-0547">Nucleotide-binding</keyword>
<feature type="binding site" evidence="5">
    <location>
        <position position="108"/>
    </location>
    <ligand>
        <name>ATP</name>
        <dbReference type="ChEBI" id="CHEBI:30616"/>
    </ligand>
</feature>
<evidence type="ECO:0000256" key="3">
    <source>
        <dbReference type="ARBA" id="ARBA00022777"/>
    </source>
</evidence>
<evidence type="ECO:0000259" key="6">
    <source>
        <dbReference type="PROSITE" id="PS50011"/>
    </source>
</evidence>
<dbReference type="InterPro" id="IPR017441">
    <property type="entry name" value="Protein_kinase_ATP_BS"/>
</dbReference>
<evidence type="ECO:0000313" key="7">
    <source>
        <dbReference type="EMBL" id="KAK4189688.1"/>
    </source>
</evidence>
<sequence>MLAGNLLQSLPAEMASCKNLALLRLSANNFSELPSWLFTLPQLAFLSFAGNPCASSSSANGTRTPFGLAHVPWSDLEVQHTLGSGASGVISQALWKQTPEYVEEVAVKLFRGSLTSDGTPADEMAACLAAGCHESLITILGKIHDHPEEEGMLEGGLVMQLIPDSYKVLGQPPSLDTCTRDLFPSESTERLQTGTILSMLTGIAGAAAHLHERGIAHGDLYAHNILASKEDAHALLGDFGAATIYGVGSERDCEIEKLEVLAFAHLLEDMLGLVSEDDDSAEGEGVESEPLRKRLWELQKKCSVPDVGGRPSFEEILEELEGMMGWRGMMRIPTIPN</sequence>
<dbReference type="PANTHER" id="PTHR44329">
    <property type="entry name" value="SERINE/THREONINE-PROTEIN KINASE TNNI3K-RELATED"/>
    <property type="match status" value="1"/>
</dbReference>
<dbReference type="GO" id="GO:0005524">
    <property type="term" value="F:ATP binding"/>
    <property type="evidence" value="ECO:0007669"/>
    <property type="project" value="UniProtKB-UniRule"/>
</dbReference>
<proteinExistence type="predicted"/>
<dbReference type="SUPFAM" id="SSF56112">
    <property type="entry name" value="Protein kinase-like (PK-like)"/>
    <property type="match status" value="1"/>
</dbReference>
<dbReference type="PROSITE" id="PS00107">
    <property type="entry name" value="PROTEIN_KINASE_ATP"/>
    <property type="match status" value="1"/>
</dbReference>
<dbReference type="PROSITE" id="PS50011">
    <property type="entry name" value="PROTEIN_KINASE_DOM"/>
    <property type="match status" value="1"/>
</dbReference>
<dbReference type="GO" id="GO:0004674">
    <property type="term" value="F:protein serine/threonine kinase activity"/>
    <property type="evidence" value="ECO:0007669"/>
    <property type="project" value="TreeGrafter"/>
</dbReference>
<reference evidence="7" key="1">
    <citation type="journal article" date="2023" name="Mol. Phylogenet. Evol.">
        <title>Genome-scale phylogeny and comparative genomics of the fungal order Sordariales.</title>
        <authorList>
            <person name="Hensen N."/>
            <person name="Bonometti L."/>
            <person name="Westerberg I."/>
            <person name="Brannstrom I.O."/>
            <person name="Guillou S."/>
            <person name="Cros-Aarteil S."/>
            <person name="Calhoun S."/>
            <person name="Haridas S."/>
            <person name="Kuo A."/>
            <person name="Mondo S."/>
            <person name="Pangilinan J."/>
            <person name="Riley R."/>
            <person name="LaButti K."/>
            <person name="Andreopoulos B."/>
            <person name="Lipzen A."/>
            <person name="Chen C."/>
            <person name="Yan M."/>
            <person name="Daum C."/>
            <person name="Ng V."/>
            <person name="Clum A."/>
            <person name="Steindorff A."/>
            <person name="Ohm R.A."/>
            <person name="Martin F."/>
            <person name="Silar P."/>
            <person name="Natvig D.O."/>
            <person name="Lalanne C."/>
            <person name="Gautier V."/>
            <person name="Ament-Velasquez S.L."/>
            <person name="Kruys A."/>
            <person name="Hutchinson M.I."/>
            <person name="Powell A.J."/>
            <person name="Barry K."/>
            <person name="Miller A.N."/>
            <person name="Grigoriev I.V."/>
            <person name="Debuchy R."/>
            <person name="Gladieux P."/>
            <person name="Hiltunen Thoren M."/>
            <person name="Johannesson H."/>
        </authorList>
    </citation>
    <scope>NUCLEOTIDE SEQUENCE</scope>
    <source>
        <strain evidence="7">PSN309</strain>
    </source>
</reference>
<reference evidence="7" key="2">
    <citation type="submission" date="2023-05" db="EMBL/GenBank/DDBJ databases">
        <authorList>
            <consortium name="Lawrence Berkeley National Laboratory"/>
            <person name="Steindorff A."/>
            <person name="Hensen N."/>
            <person name="Bonometti L."/>
            <person name="Westerberg I."/>
            <person name="Brannstrom I.O."/>
            <person name="Guillou S."/>
            <person name="Cros-Aarteil S."/>
            <person name="Calhoun S."/>
            <person name="Haridas S."/>
            <person name="Kuo A."/>
            <person name="Mondo S."/>
            <person name="Pangilinan J."/>
            <person name="Riley R."/>
            <person name="Labutti K."/>
            <person name="Andreopoulos B."/>
            <person name="Lipzen A."/>
            <person name="Chen C."/>
            <person name="Yanf M."/>
            <person name="Daum C."/>
            <person name="Ng V."/>
            <person name="Clum A."/>
            <person name="Ohm R."/>
            <person name="Martin F."/>
            <person name="Silar P."/>
            <person name="Natvig D."/>
            <person name="Lalanne C."/>
            <person name="Gautier V."/>
            <person name="Ament-Velasquez S.L."/>
            <person name="Kruys A."/>
            <person name="Hutchinson M.I."/>
            <person name="Powell A.J."/>
            <person name="Barry K."/>
            <person name="Miller A.N."/>
            <person name="Grigoriev I.V."/>
            <person name="Debuchy R."/>
            <person name="Gladieux P."/>
            <person name="Thoren M.H."/>
            <person name="Johannesson H."/>
        </authorList>
    </citation>
    <scope>NUCLEOTIDE SEQUENCE</scope>
    <source>
        <strain evidence="7">PSN309</strain>
    </source>
</reference>
<dbReference type="InterPro" id="IPR051681">
    <property type="entry name" value="Ser/Thr_Kinases-Pseudokinases"/>
</dbReference>
<dbReference type="InterPro" id="IPR011009">
    <property type="entry name" value="Kinase-like_dom_sf"/>
</dbReference>
<evidence type="ECO:0000256" key="2">
    <source>
        <dbReference type="ARBA" id="ARBA00022741"/>
    </source>
</evidence>
<dbReference type="AlphaFoldDB" id="A0AAN6WXV7"/>
<dbReference type="Proteomes" id="UP001302126">
    <property type="component" value="Unassembled WGS sequence"/>
</dbReference>
<evidence type="ECO:0000256" key="4">
    <source>
        <dbReference type="ARBA" id="ARBA00022840"/>
    </source>
</evidence>
<evidence type="ECO:0000256" key="1">
    <source>
        <dbReference type="ARBA" id="ARBA00022679"/>
    </source>
</evidence>
<keyword evidence="3 7" id="KW-0418">Kinase</keyword>
<comment type="caution">
    <text evidence="7">The sequence shown here is derived from an EMBL/GenBank/DDBJ whole genome shotgun (WGS) entry which is preliminary data.</text>
</comment>